<dbReference type="RefSeq" id="WP_117450500.1">
    <property type="nucleotide sequence ID" value="NZ_CABJDD010000002.1"/>
</dbReference>
<evidence type="ECO:0000313" key="2">
    <source>
        <dbReference type="Proteomes" id="UP000708338"/>
    </source>
</evidence>
<dbReference type="AlphaFoldDB" id="A0AA41K7I8"/>
<reference evidence="1" key="1">
    <citation type="journal article" date="2021" name="Gut Microbes">
        <title>A synthetic consortium of 100 gut commensals modulates the composition and function in a colon model of the microbiome of elderly subjects.</title>
        <authorList>
            <person name="Perez M."/>
            <person name="Ntemiri A."/>
            <person name="Tan H."/>
            <person name="Harris H.M.B."/>
            <person name="Roager H.M."/>
            <person name="Ribiere C."/>
            <person name="O'Toole P.W."/>
        </authorList>
    </citation>
    <scope>NUCLEOTIDE SEQUENCE</scope>
    <source>
        <strain evidence="1">MCC335</strain>
    </source>
</reference>
<organism evidence="1 2">
    <name type="scientific">Enterocloster citroniae</name>
    <dbReference type="NCBI Taxonomy" id="358743"/>
    <lineage>
        <taxon>Bacteria</taxon>
        <taxon>Bacillati</taxon>
        <taxon>Bacillota</taxon>
        <taxon>Clostridia</taxon>
        <taxon>Lachnospirales</taxon>
        <taxon>Lachnospiraceae</taxon>
        <taxon>Enterocloster</taxon>
    </lineage>
</organism>
<proteinExistence type="predicted"/>
<sequence length="135" mass="15965">MINEIYRSIAMGLKRIKGCTVHMEDVPQNFTRPSFLIEFYDQNPSRGINGCLNNTVRVDVHYFPEDKREKNEECWEMGQGLMRELWIDGFKIKSRNLKITDSVLHFMFDVCYRECLEDTTPAMQTMSQKTNIKEE</sequence>
<dbReference type="Pfam" id="PF20765">
    <property type="entry name" value="Phage_tail_terminator_8"/>
    <property type="match status" value="1"/>
</dbReference>
<dbReference type="Proteomes" id="UP000708338">
    <property type="component" value="Unassembled WGS sequence"/>
</dbReference>
<gene>
    <name evidence="1" type="ORF">GPL26_20750</name>
</gene>
<protein>
    <submittedName>
        <fullName evidence="1">Uncharacterized protein</fullName>
    </submittedName>
</protein>
<dbReference type="EMBL" id="WQPS01000043">
    <property type="protein sequence ID" value="MBT9812053.1"/>
    <property type="molecule type" value="Genomic_DNA"/>
</dbReference>
<accession>A0AA41K7I8</accession>
<comment type="caution">
    <text evidence="1">The sequence shown here is derived from an EMBL/GenBank/DDBJ whole genome shotgun (WGS) entry which is preliminary data.</text>
</comment>
<evidence type="ECO:0000313" key="1">
    <source>
        <dbReference type="EMBL" id="MBT9812053.1"/>
    </source>
</evidence>
<dbReference type="InterPro" id="IPR049254">
    <property type="entry name" value="Phage_tail_terminator"/>
</dbReference>
<name>A0AA41K7I8_9FIRM</name>